<feature type="transmembrane region" description="Helical" evidence="1">
    <location>
        <begin position="51"/>
        <end position="74"/>
    </location>
</feature>
<evidence type="ECO:0000313" key="3">
    <source>
        <dbReference type="Proteomes" id="UP001589654"/>
    </source>
</evidence>
<accession>A0ABV5J5K6</accession>
<proteinExistence type="predicted"/>
<comment type="caution">
    <text evidence="2">The sequence shown here is derived from an EMBL/GenBank/DDBJ whole genome shotgun (WGS) entry which is preliminary data.</text>
</comment>
<organism evidence="2 3">
    <name type="scientific">Echinicola jeungdonensis</name>
    <dbReference type="NCBI Taxonomy" id="709343"/>
    <lineage>
        <taxon>Bacteria</taxon>
        <taxon>Pseudomonadati</taxon>
        <taxon>Bacteroidota</taxon>
        <taxon>Cytophagia</taxon>
        <taxon>Cytophagales</taxon>
        <taxon>Cyclobacteriaceae</taxon>
        <taxon>Echinicola</taxon>
    </lineage>
</organism>
<feature type="transmembrane region" description="Helical" evidence="1">
    <location>
        <begin position="95"/>
        <end position="117"/>
    </location>
</feature>
<keyword evidence="1" id="KW-1133">Transmembrane helix</keyword>
<evidence type="ECO:0000313" key="2">
    <source>
        <dbReference type="EMBL" id="MFB9212100.1"/>
    </source>
</evidence>
<keyword evidence="3" id="KW-1185">Reference proteome</keyword>
<dbReference type="RefSeq" id="WP_290249511.1">
    <property type="nucleotide sequence ID" value="NZ_JAUFQT010000002.1"/>
</dbReference>
<gene>
    <name evidence="2" type="ORF">ACFFUR_09800</name>
</gene>
<name>A0ABV5J5K6_9BACT</name>
<feature type="transmembrane region" description="Helical" evidence="1">
    <location>
        <begin position="137"/>
        <end position="155"/>
    </location>
</feature>
<dbReference type="EMBL" id="JBHMEW010000057">
    <property type="protein sequence ID" value="MFB9212100.1"/>
    <property type="molecule type" value="Genomic_DNA"/>
</dbReference>
<protein>
    <submittedName>
        <fullName evidence="2">DNA topoisomerase IV</fullName>
    </submittedName>
</protein>
<keyword evidence="1" id="KW-0472">Membrane</keyword>
<reference evidence="2 3" key="1">
    <citation type="submission" date="2024-09" db="EMBL/GenBank/DDBJ databases">
        <authorList>
            <person name="Sun Q."/>
            <person name="Mori K."/>
        </authorList>
    </citation>
    <scope>NUCLEOTIDE SEQUENCE [LARGE SCALE GENOMIC DNA]</scope>
    <source>
        <strain evidence="2 3">CECT 7682</strain>
    </source>
</reference>
<feature type="transmembrane region" description="Helical" evidence="1">
    <location>
        <begin position="7"/>
        <end position="25"/>
    </location>
</feature>
<sequence>MYYRFAKAFHLLTVLFFIVTFLYLYSGLPEKVILEVDEFGEILKTISRNTFFYTGIGVFVILNLLLVTPAKMIENKTSRNLRKLFEVGDPSRDQILSWIYSFVGIINVSIVVIAFYIHNINRSLELGIENNSQFLMYVLPIFFVIWIVMLFVILTRKIRQVKSSHK</sequence>
<evidence type="ECO:0000256" key="1">
    <source>
        <dbReference type="SAM" id="Phobius"/>
    </source>
</evidence>
<keyword evidence="1" id="KW-0812">Transmembrane</keyword>
<dbReference type="Proteomes" id="UP001589654">
    <property type="component" value="Unassembled WGS sequence"/>
</dbReference>